<dbReference type="InterPro" id="IPR003439">
    <property type="entry name" value="ABC_transporter-like_ATP-bd"/>
</dbReference>
<accession>K6WDQ4</accession>
<dbReference type="PANTHER" id="PTHR43335">
    <property type="entry name" value="ABC TRANSPORTER, ATP-BINDING PROTEIN"/>
    <property type="match status" value="1"/>
</dbReference>
<dbReference type="STRING" id="1184609.KILIM_067_00160"/>
<feature type="domain" description="ABC transporter" evidence="5">
    <location>
        <begin position="1"/>
        <end position="231"/>
    </location>
</feature>
<evidence type="ECO:0000313" key="7">
    <source>
        <dbReference type="Proteomes" id="UP000008366"/>
    </source>
</evidence>
<dbReference type="SUPFAM" id="SSF52540">
    <property type="entry name" value="P-loop containing nucleoside triphosphate hydrolases"/>
    <property type="match status" value="1"/>
</dbReference>
<dbReference type="PROSITE" id="PS50893">
    <property type="entry name" value="ABC_TRANSPORTER_2"/>
    <property type="match status" value="1"/>
</dbReference>
<dbReference type="GO" id="GO:0005524">
    <property type="term" value="F:ATP binding"/>
    <property type="evidence" value="ECO:0007669"/>
    <property type="project" value="UniProtKB-KW"/>
</dbReference>
<evidence type="ECO:0000256" key="2">
    <source>
        <dbReference type="ARBA" id="ARBA00022448"/>
    </source>
</evidence>
<organism evidence="6 7">
    <name type="scientific">Kineosphaera limosa NBRC 100340</name>
    <dbReference type="NCBI Taxonomy" id="1184609"/>
    <lineage>
        <taxon>Bacteria</taxon>
        <taxon>Bacillati</taxon>
        <taxon>Actinomycetota</taxon>
        <taxon>Actinomycetes</taxon>
        <taxon>Micrococcales</taxon>
        <taxon>Dermatophilaceae</taxon>
        <taxon>Kineosphaera</taxon>
    </lineage>
</organism>
<dbReference type="InterPro" id="IPR003593">
    <property type="entry name" value="AAA+_ATPase"/>
</dbReference>
<dbReference type="SMART" id="SM00382">
    <property type="entry name" value="AAA"/>
    <property type="match status" value="1"/>
</dbReference>
<keyword evidence="2" id="KW-0813">Transport</keyword>
<keyword evidence="3" id="KW-0547">Nucleotide-binding</keyword>
<evidence type="ECO:0000259" key="5">
    <source>
        <dbReference type="PROSITE" id="PS50893"/>
    </source>
</evidence>
<dbReference type="CDD" id="cd03230">
    <property type="entry name" value="ABC_DR_subfamily_A"/>
    <property type="match status" value="1"/>
</dbReference>
<dbReference type="EMBL" id="BAHD01000067">
    <property type="protein sequence ID" value="GAB97415.1"/>
    <property type="molecule type" value="Genomic_DNA"/>
</dbReference>
<dbReference type="AlphaFoldDB" id="K6WDQ4"/>
<comment type="caution">
    <text evidence="6">The sequence shown here is derived from an EMBL/GenBank/DDBJ whole genome shotgun (WGS) entry which is preliminary data.</text>
</comment>
<evidence type="ECO:0000256" key="1">
    <source>
        <dbReference type="ARBA" id="ARBA00005417"/>
    </source>
</evidence>
<dbReference type="InterPro" id="IPR027417">
    <property type="entry name" value="P-loop_NTPase"/>
</dbReference>
<name>K6WDQ4_9MICO</name>
<dbReference type="eggNOG" id="COG1131">
    <property type="taxonomic scope" value="Bacteria"/>
</dbReference>
<evidence type="ECO:0000256" key="4">
    <source>
        <dbReference type="ARBA" id="ARBA00022840"/>
    </source>
</evidence>
<dbReference type="Gene3D" id="3.40.50.300">
    <property type="entry name" value="P-loop containing nucleotide triphosphate hydrolases"/>
    <property type="match status" value="1"/>
</dbReference>
<dbReference type="GO" id="GO:0016887">
    <property type="term" value="F:ATP hydrolysis activity"/>
    <property type="evidence" value="ECO:0007669"/>
    <property type="project" value="InterPro"/>
</dbReference>
<evidence type="ECO:0000256" key="3">
    <source>
        <dbReference type="ARBA" id="ARBA00022741"/>
    </source>
</evidence>
<dbReference type="PANTHER" id="PTHR43335:SF4">
    <property type="entry name" value="ABC TRANSPORTER, ATP-BINDING PROTEIN"/>
    <property type="match status" value="1"/>
</dbReference>
<protein>
    <submittedName>
        <fullName evidence="6">Putative ABC transporter ATP-binding protein</fullName>
    </submittedName>
</protein>
<comment type="similarity">
    <text evidence="1">Belongs to the ABC transporter superfamily.</text>
</comment>
<keyword evidence="7" id="KW-1185">Reference proteome</keyword>
<gene>
    <name evidence="6" type="ORF">KILIM_067_00160</name>
</gene>
<proteinExistence type="inferred from homology"/>
<sequence length="239" mass="25961">MAIEDAHVALSGHPVLRGFTLELVPGQVRALIGLNGAGKTTALRVALGMLAPDAGRVFLHGQDIRWGPRRAWRTVGHLVEVPATYPELTARENIADTARLHGADPHEAARRAQGLAEALGMGDRLDTRVQRLSLGTRQKIGLISALSHEPTVAILDEPTNGLDPLAIVAFRNEVRRLAAAGRSILLTSHHFDELARIADHVDILHRGRIIDTVTPDGRDLEKVFFDRVVASDLADRELA</sequence>
<dbReference type="Pfam" id="PF00005">
    <property type="entry name" value="ABC_tran"/>
    <property type="match status" value="1"/>
</dbReference>
<reference evidence="6 7" key="1">
    <citation type="submission" date="2012-08" db="EMBL/GenBank/DDBJ databases">
        <title>Whole genome shotgun sequence of Kineosphaera limosa NBRC 100340.</title>
        <authorList>
            <person name="Yoshida I."/>
            <person name="Isaki S."/>
            <person name="Hosoyama A."/>
            <person name="Tsuchikane K."/>
            <person name="Katsumata H."/>
            <person name="Ando Y."/>
            <person name="Ohji S."/>
            <person name="Hamada M."/>
            <person name="Tamura T."/>
            <person name="Yamazoe A."/>
            <person name="Yamazaki S."/>
            <person name="Fujita N."/>
        </authorList>
    </citation>
    <scope>NUCLEOTIDE SEQUENCE [LARGE SCALE GENOMIC DNA]</scope>
    <source>
        <strain evidence="6 7">NBRC 100340</strain>
    </source>
</reference>
<keyword evidence="4 6" id="KW-0067">ATP-binding</keyword>
<evidence type="ECO:0000313" key="6">
    <source>
        <dbReference type="EMBL" id="GAB97415.1"/>
    </source>
</evidence>
<dbReference type="Proteomes" id="UP000008366">
    <property type="component" value="Unassembled WGS sequence"/>
</dbReference>